<gene>
    <name evidence="1" type="ORF">FRD01_12775</name>
</gene>
<reference evidence="1 2" key="1">
    <citation type="submission" date="2019-08" db="EMBL/GenBank/DDBJ databases">
        <authorList>
            <person name="Liang Q."/>
        </authorList>
    </citation>
    <scope>NUCLEOTIDE SEQUENCE [LARGE SCALE GENOMIC DNA]</scope>
    <source>
        <strain evidence="1 2">V1718</strain>
    </source>
</reference>
<dbReference type="SUPFAM" id="SSF102198">
    <property type="entry name" value="Putative cyclase"/>
    <property type="match status" value="1"/>
</dbReference>
<dbReference type="RefSeq" id="WP_146960205.1">
    <property type="nucleotide sequence ID" value="NZ_CP042467.1"/>
</dbReference>
<sequence>MKATLHLEKYDTQIDMWGAIDLSTRVEFYGPQPNAFGIPRARSAPFRAGGFVGDTREDGSVNCETFEMCPHGNGTHTECVGHIVDERLSVADCLTQPFWMAAVLSVFPEPLGSSEETYLAQSHPEDVVVTARALRAAWEQSVPDAWPPEALVLRTLPNPESKRHQHFSGHNPVYFTKEAMEFLVEKDLLHLLVDFPSVDREEDTGLLPNHHVWWAVPPSARAGAGRPECTITEMIYVPAEVEDGPAMLAIECPNLMLDAAPSRPRLYRLE</sequence>
<organism evidence="1 2">
    <name type="scientific">Microvenator marinus</name>
    <dbReference type="NCBI Taxonomy" id="2600177"/>
    <lineage>
        <taxon>Bacteria</taxon>
        <taxon>Deltaproteobacteria</taxon>
        <taxon>Bradymonadales</taxon>
        <taxon>Microvenatoraceae</taxon>
        <taxon>Microvenator</taxon>
    </lineage>
</organism>
<dbReference type="InterPro" id="IPR037175">
    <property type="entry name" value="KFase_sf"/>
</dbReference>
<dbReference type="EMBL" id="CP042467">
    <property type="protein sequence ID" value="QED28090.1"/>
    <property type="molecule type" value="Genomic_DNA"/>
</dbReference>
<dbReference type="AlphaFoldDB" id="A0A5B8XR52"/>
<dbReference type="Pfam" id="PF04199">
    <property type="entry name" value="Cyclase"/>
    <property type="match status" value="1"/>
</dbReference>
<evidence type="ECO:0000313" key="2">
    <source>
        <dbReference type="Proteomes" id="UP000321595"/>
    </source>
</evidence>
<dbReference type="GO" id="GO:0019441">
    <property type="term" value="P:L-tryptophan catabolic process to kynurenine"/>
    <property type="evidence" value="ECO:0007669"/>
    <property type="project" value="InterPro"/>
</dbReference>
<protein>
    <submittedName>
        <fullName evidence="1">Cyclase family protein</fullName>
    </submittedName>
</protein>
<evidence type="ECO:0000313" key="1">
    <source>
        <dbReference type="EMBL" id="QED28090.1"/>
    </source>
</evidence>
<name>A0A5B8XR52_9DELT</name>
<keyword evidence="2" id="KW-1185">Reference proteome</keyword>
<dbReference type="Proteomes" id="UP000321595">
    <property type="component" value="Chromosome"/>
</dbReference>
<proteinExistence type="predicted"/>
<dbReference type="Gene3D" id="3.50.30.50">
    <property type="entry name" value="Putative cyclase"/>
    <property type="match status" value="1"/>
</dbReference>
<dbReference type="GO" id="GO:0004061">
    <property type="term" value="F:arylformamidase activity"/>
    <property type="evidence" value="ECO:0007669"/>
    <property type="project" value="InterPro"/>
</dbReference>
<dbReference type="OrthoDB" id="9814192at2"/>
<dbReference type="InterPro" id="IPR007325">
    <property type="entry name" value="KFase/CYL"/>
</dbReference>
<dbReference type="KEGG" id="bbae:FRD01_12775"/>
<accession>A0A5B8XR52</accession>